<reference evidence="17 18" key="1">
    <citation type="submission" date="2016-10" db="EMBL/GenBank/DDBJ databases">
        <title>Complete Genome Sequence of Peptococcaceae strain DCMF.</title>
        <authorList>
            <person name="Edwards R.J."/>
            <person name="Holland S.I."/>
            <person name="Deshpande N.P."/>
            <person name="Wong Y.K."/>
            <person name="Ertan H."/>
            <person name="Manefield M."/>
            <person name="Russell T.L."/>
            <person name="Lee M.J."/>
        </authorList>
    </citation>
    <scope>NUCLEOTIDE SEQUENCE [LARGE SCALE GENOMIC DNA]</scope>
    <source>
        <strain evidence="17 18">DCMF</strain>
    </source>
</reference>
<dbReference type="FunFam" id="3.40.50.300:FF:000016">
    <property type="entry name" value="Oligopeptide ABC transporter ATP-binding component"/>
    <property type="match status" value="1"/>
</dbReference>
<dbReference type="GO" id="GO:0005524">
    <property type="term" value="F:ATP binding"/>
    <property type="evidence" value="ECO:0007669"/>
    <property type="project" value="UniProtKB-KW"/>
</dbReference>
<dbReference type="AlphaFoldDB" id="A0A3G1KXU1"/>
<organism evidence="17 18">
    <name type="scientific">Formimonas warabiya</name>
    <dbReference type="NCBI Taxonomy" id="1761012"/>
    <lineage>
        <taxon>Bacteria</taxon>
        <taxon>Bacillati</taxon>
        <taxon>Bacillota</taxon>
        <taxon>Clostridia</taxon>
        <taxon>Eubacteriales</taxon>
        <taxon>Peptococcaceae</taxon>
        <taxon>Candidatus Formimonas</taxon>
    </lineage>
</organism>
<feature type="domain" description="ABC transporter" evidence="16">
    <location>
        <begin position="6"/>
        <end position="256"/>
    </location>
</feature>
<evidence type="ECO:0000256" key="1">
    <source>
        <dbReference type="ARBA" id="ARBA00004202"/>
    </source>
</evidence>
<dbReference type="Gene3D" id="3.40.50.300">
    <property type="entry name" value="P-loop containing nucleotide triphosphate hydrolases"/>
    <property type="match status" value="1"/>
</dbReference>
<dbReference type="InterPro" id="IPR003593">
    <property type="entry name" value="AAA+_ATPase"/>
</dbReference>
<dbReference type="Pfam" id="PF08352">
    <property type="entry name" value="oligo_HPY"/>
    <property type="match status" value="1"/>
</dbReference>
<dbReference type="InterPro" id="IPR003439">
    <property type="entry name" value="ABC_transporter-like_ATP-bd"/>
</dbReference>
<dbReference type="KEGG" id="fwa:DCMF_22675"/>
<protein>
    <recommendedName>
        <fullName evidence="14">Nickel import system ATP-binding protein NikD</fullName>
        <ecNumber evidence="13">7.2.2.11</ecNumber>
    </recommendedName>
</protein>
<evidence type="ECO:0000256" key="12">
    <source>
        <dbReference type="ARBA" id="ARBA00038669"/>
    </source>
</evidence>
<keyword evidence="4" id="KW-1003">Cell membrane</keyword>
<dbReference type="InterPro" id="IPR017871">
    <property type="entry name" value="ABC_transporter-like_CS"/>
</dbReference>
<dbReference type="GO" id="GO:0015833">
    <property type="term" value="P:peptide transport"/>
    <property type="evidence" value="ECO:0007669"/>
    <property type="project" value="InterPro"/>
</dbReference>
<dbReference type="GO" id="GO:0016887">
    <property type="term" value="F:ATP hydrolysis activity"/>
    <property type="evidence" value="ECO:0007669"/>
    <property type="project" value="InterPro"/>
</dbReference>
<dbReference type="EC" id="7.2.2.11" evidence="13"/>
<evidence type="ECO:0000256" key="15">
    <source>
        <dbReference type="ARBA" id="ARBA00048610"/>
    </source>
</evidence>
<comment type="subcellular location">
    <subcellularLocation>
        <location evidence="1">Cell membrane</location>
        <topology evidence="1">Peripheral membrane protein</topology>
    </subcellularLocation>
</comment>
<keyword evidence="8" id="KW-1278">Translocase</keyword>
<keyword evidence="6" id="KW-0547">Nucleotide-binding</keyword>
<comment type="similarity">
    <text evidence="2">Belongs to the ABC transporter superfamily.</text>
</comment>
<dbReference type="InterPro" id="IPR013563">
    <property type="entry name" value="Oligopep_ABC_C"/>
</dbReference>
<dbReference type="Proteomes" id="UP000323521">
    <property type="component" value="Chromosome"/>
</dbReference>
<keyword evidence="5" id="KW-0533">Nickel</keyword>
<evidence type="ECO:0000256" key="4">
    <source>
        <dbReference type="ARBA" id="ARBA00022475"/>
    </source>
</evidence>
<evidence type="ECO:0000256" key="6">
    <source>
        <dbReference type="ARBA" id="ARBA00022741"/>
    </source>
</evidence>
<evidence type="ECO:0000256" key="14">
    <source>
        <dbReference type="ARBA" id="ARBA00044143"/>
    </source>
</evidence>
<name>A0A3G1KXU1_FORW1</name>
<keyword evidence="18" id="KW-1185">Reference proteome</keyword>
<dbReference type="SMART" id="SM00382">
    <property type="entry name" value="AAA"/>
    <property type="match status" value="1"/>
</dbReference>
<dbReference type="GO" id="GO:0015413">
    <property type="term" value="F:ABC-type nickel transporter activity"/>
    <property type="evidence" value="ECO:0007669"/>
    <property type="project" value="UniProtKB-EC"/>
</dbReference>
<evidence type="ECO:0000256" key="13">
    <source>
        <dbReference type="ARBA" id="ARBA00039098"/>
    </source>
</evidence>
<dbReference type="Pfam" id="PF00005">
    <property type="entry name" value="ABC_tran"/>
    <property type="match status" value="1"/>
</dbReference>
<evidence type="ECO:0000256" key="10">
    <source>
        <dbReference type="ARBA" id="ARBA00023112"/>
    </source>
</evidence>
<evidence type="ECO:0000256" key="8">
    <source>
        <dbReference type="ARBA" id="ARBA00022967"/>
    </source>
</evidence>
<dbReference type="PROSITE" id="PS00211">
    <property type="entry name" value="ABC_TRANSPORTER_1"/>
    <property type="match status" value="1"/>
</dbReference>
<keyword evidence="10" id="KW-0921">Nickel transport</keyword>
<dbReference type="PROSITE" id="PS50893">
    <property type="entry name" value="ABC_TRANSPORTER_2"/>
    <property type="match status" value="1"/>
</dbReference>
<dbReference type="OrthoDB" id="9779287at2"/>
<dbReference type="EMBL" id="CP017634">
    <property type="protein sequence ID" value="ATW27179.1"/>
    <property type="molecule type" value="Genomic_DNA"/>
</dbReference>
<comment type="subunit">
    <text evidence="12">The complex is composed of two ATP-binding proteins (NikD and NikE), two transmembrane proteins (NikB and NikC) and a solute-binding protein (NikA).</text>
</comment>
<proteinExistence type="inferred from homology"/>
<evidence type="ECO:0000256" key="2">
    <source>
        <dbReference type="ARBA" id="ARBA00005417"/>
    </source>
</evidence>
<comment type="catalytic activity">
    <reaction evidence="15">
        <text>Ni(2+)(out) + ATP + H2O = Ni(2+)(in) + ADP + phosphate + H(+)</text>
        <dbReference type="Rhea" id="RHEA:15557"/>
        <dbReference type="ChEBI" id="CHEBI:15377"/>
        <dbReference type="ChEBI" id="CHEBI:15378"/>
        <dbReference type="ChEBI" id="CHEBI:30616"/>
        <dbReference type="ChEBI" id="CHEBI:43474"/>
        <dbReference type="ChEBI" id="CHEBI:49786"/>
        <dbReference type="ChEBI" id="CHEBI:456216"/>
        <dbReference type="EC" id="7.2.2.11"/>
    </reaction>
    <physiologicalReaction direction="left-to-right" evidence="15">
        <dbReference type="Rhea" id="RHEA:15558"/>
    </physiologicalReaction>
</comment>
<keyword evidence="11" id="KW-0472">Membrane</keyword>
<evidence type="ECO:0000256" key="5">
    <source>
        <dbReference type="ARBA" id="ARBA00022596"/>
    </source>
</evidence>
<sequence length="327" mass="35676">MQENILEVSNLKTYFDVPRGTVKAVDGISLTLKPGETIGVVGESGCGKSVLGLSILNLITPPGRIKSGSVHFKGKNLFSCSEAELSHIRGKEMAMIFQEPLRSLNPVRTVGDQIAEVLQIHEGMSKTEALQKAVQLLKQVEVTDPGRRVHNYPHEFSGGMRQRAMIAMGLACNPQVLLADEPTAGLDVTIQAQILDLMKRLKESAEMAMLLITHDLAIVSQMCSRVLVMYAGQVVEQGSVREVLHHPKHPYTRALLDAIPGAAKDRNRLGVLKGISPDPADLPQGCHFHTRCPNVTEKCRIEEPTEVVDGETVVKCWARAEKGAITV</sequence>
<dbReference type="CDD" id="cd03257">
    <property type="entry name" value="ABC_NikE_OppD_transporters"/>
    <property type="match status" value="1"/>
</dbReference>
<dbReference type="GO" id="GO:0005886">
    <property type="term" value="C:plasma membrane"/>
    <property type="evidence" value="ECO:0007669"/>
    <property type="project" value="UniProtKB-SubCell"/>
</dbReference>
<dbReference type="PANTHER" id="PTHR43297">
    <property type="entry name" value="OLIGOPEPTIDE TRANSPORT ATP-BINDING PROTEIN APPD"/>
    <property type="match status" value="1"/>
</dbReference>
<keyword evidence="9" id="KW-0406">Ion transport</keyword>
<evidence type="ECO:0000256" key="3">
    <source>
        <dbReference type="ARBA" id="ARBA00022448"/>
    </source>
</evidence>
<dbReference type="InterPro" id="IPR050388">
    <property type="entry name" value="ABC_Ni/Peptide_Import"/>
</dbReference>
<dbReference type="NCBIfam" id="TIGR01727">
    <property type="entry name" value="oligo_HPY"/>
    <property type="match status" value="1"/>
</dbReference>
<dbReference type="SUPFAM" id="SSF52540">
    <property type="entry name" value="P-loop containing nucleoside triphosphate hydrolases"/>
    <property type="match status" value="1"/>
</dbReference>
<evidence type="ECO:0000259" key="16">
    <source>
        <dbReference type="PROSITE" id="PS50893"/>
    </source>
</evidence>
<keyword evidence="3" id="KW-0813">Transport</keyword>
<dbReference type="PANTHER" id="PTHR43297:SF13">
    <property type="entry name" value="NICKEL ABC TRANSPORTER, ATP-BINDING PROTEIN"/>
    <property type="match status" value="1"/>
</dbReference>
<gene>
    <name evidence="17" type="primary">dppD</name>
    <name evidence="17" type="ORF">DCMF_22675</name>
</gene>
<accession>A0A3G1KXU1</accession>
<keyword evidence="7 17" id="KW-0067">ATP-binding</keyword>
<evidence type="ECO:0000256" key="9">
    <source>
        <dbReference type="ARBA" id="ARBA00023065"/>
    </source>
</evidence>
<evidence type="ECO:0000313" key="18">
    <source>
        <dbReference type="Proteomes" id="UP000323521"/>
    </source>
</evidence>
<dbReference type="InterPro" id="IPR027417">
    <property type="entry name" value="P-loop_NTPase"/>
</dbReference>
<dbReference type="RefSeq" id="WP_148136529.1">
    <property type="nucleotide sequence ID" value="NZ_CP017634.1"/>
</dbReference>
<evidence type="ECO:0000313" key="17">
    <source>
        <dbReference type="EMBL" id="ATW27179.1"/>
    </source>
</evidence>
<evidence type="ECO:0000256" key="11">
    <source>
        <dbReference type="ARBA" id="ARBA00023136"/>
    </source>
</evidence>
<evidence type="ECO:0000256" key="7">
    <source>
        <dbReference type="ARBA" id="ARBA00022840"/>
    </source>
</evidence>